<dbReference type="STRING" id="252740.A0A423VU31"/>
<dbReference type="Gene3D" id="3.40.50.720">
    <property type="entry name" value="NAD(P)-binding Rossmann-like Domain"/>
    <property type="match status" value="1"/>
</dbReference>
<organism evidence="1 2">
    <name type="scientific">Cytospora chrysosperma</name>
    <name type="common">Cytospora canker fungus</name>
    <name type="synonym">Sphaeria chrysosperma</name>
    <dbReference type="NCBI Taxonomy" id="252740"/>
    <lineage>
        <taxon>Eukaryota</taxon>
        <taxon>Fungi</taxon>
        <taxon>Dikarya</taxon>
        <taxon>Ascomycota</taxon>
        <taxon>Pezizomycotina</taxon>
        <taxon>Sordariomycetes</taxon>
        <taxon>Sordariomycetidae</taxon>
        <taxon>Diaporthales</taxon>
        <taxon>Cytosporaceae</taxon>
        <taxon>Cytospora</taxon>
    </lineage>
</organism>
<evidence type="ECO:0000313" key="2">
    <source>
        <dbReference type="Proteomes" id="UP000284375"/>
    </source>
</evidence>
<gene>
    <name evidence="1" type="ORF">VSDG_05896</name>
</gene>
<dbReference type="Proteomes" id="UP000284375">
    <property type="component" value="Unassembled WGS sequence"/>
</dbReference>
<dbReference type="OrthoDB" id="416786at2759"/>
<keyword evidence="2" id="KW-1185">Reference proteome</keyword>
<accession>A0A423VU31</accession>
<evidence type="ECO:0000313" key="1">
    <source>
        <dbReference type="EMBL" id="ROV94493.1"/>
    </source>
</evidence>
<dbReference type="EMBL" id="LJZO01000028">
    <property type="protein sequence ID" value="ROV94493.1"/>
    <property type="molecule type" value="Genomic_DNA"/>
</dbReference>
<protein>
    <submittedName>
        <fullName evidence="1">Uncharacterized protein</fullName>
    </submittedName>
</protein>
<proteinExistence type="predicted"/>
<reference evidence="1 2" key="1">
    <citation type="submission" date="2015-09" db="EMBL/GenBank/DDBJ databases">
        <title>Host preference determinants of Valsa canker pathogens revealed by comparative genomics.</title>
        <authorList>
            <person name="Yin Z."/>
            <person name="Huang L."/>
        </authorList>
    </citation>
    <scope>NUCLEOTIDE SEQUENCE [LARGE SCALE GENOMIC DNA]</scope>
    <source>
        <strain evidence="1 2">YSFL</strain>
    </source>
</reference>
<sequence>MTPGPSRAAVAREGADAEDPRAELDWVNALLHYVRRVGAAPVLLHNRGALDLVSIRSCCESIVGHVAGGGGGGGEAVRYFNLVGDSVIPLDRLSEMDCAAGGKVYGLLPMTEWIGKAVAAGLHPAVAILIEEMDAPGNPEYPRLLKGLTSTFSSL</sequence>
<name>A0A423VU31_CYTCH</name>
<dbReference type="AlphaFoldDB" id="A0A423VU31"/>
<comment type="caution">
    <text evidence="1">The sequence shown here is derived from an EMBL/GenBank/DDBJ whole genome shotgun (WGS) entry which is preliminary data.</text>
</comment>